<dbReference type="EMBL" id="JAFVMG010000002">
    <property type="protein sequence ID" value="MBO1327699.1"/>
    <property type="molecule type" value="Genomic_DNA"/>
</dbReference>
<organism evidence="2 3">
    <name type="scientific">Acetobacter suratthaniensis</name>
    <dbReference type="NCBI Taxonomy" id="1502841"/>
    <lineage>
        <taxon>Bacteria</taxon>
        <taxon>Pseudomonadati</taxon>
        <taxon>Pseudomonadota</taxon>
        <taxon>Alphaproteobacteria</taxon>
        <taxon>Acetobacterales</taxon>
        <taxon>Acetobacteraceae</taxon>
        <taxon>Acetobacter</taxon>
    </lineage>
</organism>
<keyword evidence="3" id="KW-1185">Reference proteome</keyword>
<comment type="caution">
    <text evidence="2">The sequence shown here is derived from an EMBL/GenBank/DDBJ whole genome shotgun (WGS) entry which is preliminary data.</text>
</comment>
<feature type="transmembrane region" description="Helical" evidence="1">
    <location>
        <begin position="12"/>
        <end position="33"/>
    </location>
</feature>
<proteinExistence type="predicted"/>
<evidence type="ECO:0000313" key="2">
    <source>
        <dbReference type="EMBL" id="MBO1327699.1"/>
    </source>
</evidence>
<dbReference type="RefSeq" id="WP_207853187.1">
    <property type="nucleotide sequence ID" value="NZ_JAFVMG010000002.1"/>
</dbReference>
<evidence type="ECO:0000313" key="3">
    <source>
        <dbReference type="Proteomes" id="UP000664399"/>
    </source>
</evidence>
<evidence type="ECO:0008006" key="4">
    <source>
        <dbReference type="Google" id="ProtNLM"/>
    </source>
</evidence>
<name>A0ABS3LJB9_9PROT</name>
<feature type="transmembrane region" description="Helical" evidence="1">
    <location>
        <begin position="71"/>
        <end position="90"/>
    </location>
</feature>
<reference evidence="2 3" key="1">
    <citation type="submission" date="2021-03" db="EMBL/GenBank/DDBJ databases">
        <title>The complete genome sequence of Acetobacter suratthaniensis TBRC 1719.</title>
        <authorList>
            <person name="Charoenyingcharoen P."/>
            <person name="Yukphan P."/>
        </authorList>
    </citation>
    <scope>NUCLEOTIDE SEQUENCE [LARGE SCALE GENOMIC DNA]</scope>
    <source>
        <strain evidence="2 3">TBRC 1719</strain>
    </source>
</reference>
<gene>
    <name evidence="2" type="ORF">J2D75_04315</name>
</gene>
<keyword evidence="1" id="KW-0472">Membrane</keyword>
<keyword evidence="1" id="KW-1133">Transmembrane helix</keyword>
<sequence>MVPAGLKTTARILLALGGGYWASSASFALLARVLTACGMPRVDAVTLGMMLVFILYLCLILWVFAARRVWLPFWVLCGLIAAGHMAPFFFTQGH</sequence>
<keyword evidence="1" id="KW-0812">Transmembrane</keyword>
<dbReference type="Proteomes" id="UP000664399">
    <property type="component" value="Unassembled WGS sequence"/>
</dbReference>
<feature type="transmembrane region" description="Helical" evidence="1">
    <location>
        <begin position="45"/>
        <end position="65"/>
    </location>
</feature>
<accession>A0ABS3LJB9</accession>
<protein>
    <recommendedName>
        <fullName evidence="4">Iron transporter</fullName>
    </recommendedName>
</protein>
<evidence type="ECO:0000256" key="1">
    <source>
        <dbReference type="SAM" id="Phobius"/>
    </source>
</evidence>